<evidence type="ECO:0000259" key="1">
    <source>
        <dbReference type="Pfam" id="PF00899"/>
    </source>
</evidence>
<dbReference type="OrthoDB" id="412647at2759"/>
<dbReference type="PANTHER" id="PTHR10953">
    <property type="entry name" value="UBIQUITIN-ACTIVATING ENZYME E1"/>
    <property type="match status" value="1"/>
</dbReference>
<dbReference type="Pfam" id="PF00899">
    <property type="entry name" value="ThiF"/>
    <property type="match status" value="1"/>
</dbReference>
<reference evidence="2 3" key="1">
    <citation type="submission" date="2014-06" db="EMBL/GenBank/DDBJ databases">
        <authorList>
            <person name="Swart Estienne"/>
        </authorList>
    </citation>
    <scope>NUCLEOTIDE SEQUENCE [LARGE SCALE GENOMIC DNA]</scope>
    <source>
        <strain evidence="2 3">130c</strain>
    </source>
</reference>
<accession>A0A078BA35</accession>
<gene>
    <name evidence="2" type="primary">Contig9935.g10619</name>
    <name evidence="2" type="ORF">STYLEM_20256</name>
</gene>
<organism evidence="2 3">
    <name type="scientific">Stylonychia lemnae</name>
    <name type="common">Ciliate</name>
    <dbReference type="NCBI Taxonomy" id="5949"/>
    <lineage>
        <taxon>Eukaryota</taxon>
        <taxon>Sar</taxon>
        <taxon>Alveolata</taxon>
        <taxon>Ciliophora</taxon>
        <taxon>Intramacronucleata</taxon>
        <taxon>Spirotrichea</taxon>
        <taxon>Stichotrichia</taxon>
        <taxon>Sporadotrichida</taxon>
        <taxon>Oxytrichidae</taxon>
        <taxon>Stylonychinae</taxon>
        <taxon>Stylonychia</taxon>
    </lineage>
</organism>
<dbReference type="OMA" id="EFFGQFD"/>
<dbReference type="GO" id="GO:0005737">
    <property type="term" value="C:cytoplasm"/>
    <property type="evidence" value="ECO:0007669"/>
    <property type="project" value="TreeGrafter"/>
</dbReference>
<dbReference type="Gene3D" id="3.40.50.720">
    <property type="entry name" value="NAD(P)-binding Rossmann-like Domain"/>
    <property type="match status" value="1"/>
</dbReference>
<dbReference type="InterPro" id="IPR045886">
    <property type="entry name" value="ThiF/MoeB/HesA"/>
</dbReference>
<sequence length="327" mass="37061">MKESLVLAINMTTVVTELSRHLALSGINLHLVDIENVMIDSSHSESDFLFAPNDIGKLRVQVVAEKLREMNPYVKITHETERTLKDLLEIRDLQSLFNGQKYSAIVSGFTRFSDSKVLNSMARDVQTPFYSLNSCGLNGFFFADICHEFTYTTKNKQTNEDEIHTITKSVSLDKFIANFSAQDRKLSNVPIRKTSAQAAFLFYTIMSLALQEQTQSPQPVASDDQMMIDQNPENVSEGQRKDSEFDKVCQILIEKGVGSKIIKSQEFRETYDRVQKCFNVEFSPSCSLIGAIVSQEIVKVITQRDHPGYGMYVYDSVTQQCTQQLVE</sequence>
<dbReference type="AlphaFoldDB" id="A0A078BA35"/>
<evidence type="ECO:0000313" key="2">
    <source>
        <dbReference type="EMBL" id="CDW91106.1"/>
    </source>
</evidence>
<dbReference type="InParanoid" id="A0A078BA35"/>
<dbReference type="InterPro" id="IPR000594">
    <property type="entry name" value="ThiF_NAD_FAD-bd"/>
</dbReference>
<dbReference type="EMBL" id="CCKQ01019095">
    <property type="protein sequence ID" value="CDW91106.1"/>
    <property type="molecule type" value="Genomic_DNA"/>
</dbReference>
<dbReference type="SUPFAM" id="SSF69572">
    <property type="entry name" value="Activating enzymes of the ubiquitin-like proteins"/>
    <property type="match status" value="1"/>
</dbReference>
<keyword evidence="3" id="KW-1185">Reference proteome</keyword>
<protein>
    <submittedName>
        <fullName evidence="2">Family protein</fullName>
    </submittedName>
</protein>
<feature type="domain" description="THIF-type NAD/FAD binding fold" evidence="1">
    <location>
        <begin position="17"/>
        <end position="320"/>
    </location>
</feature>
<dbReference type="PANTHER" id="PTHR10953:SF162">
    <property type="entry name" value="SUMO-ACTIVATING ENZYME SUBUNIT 1"/>
    <property type="match status" value="1"/>
</dbReference>
<evidence type="ECO:0000313" key="3">
    <source>
        <dbReference type="Proteomes" id="UP000039865"/>
    </source>
</evidence>
<dbReference type="GO" id="GO:0019948">
    <property type="term" value="F:SUMO activating enzyme activity"/>
    <property type="evidence" value="ECO:0007669"/>
    <property type="project" value="TreeGrafter"/>
</dbReference>
<dbReference type="GO" id="GO:0031510">
    <property type="term" value="C:SUMO activating enzyme complex"/>
    <property type="evidence" value="ECO:0007669"/>
    <property type="project" value="TreeGrafter"/>
</dbReference>
<proteinExistence type="predicted"/>
<name>A0A078BA35_STYLE</name>
<dbReference type="GO" id="GO:0016925">
    <property type="term" value="P:protein sumoylation"/>
    <property type="evidence" value="ECO:0007669"/>
    <property type="project" value="TreeGrafter"/>
</dbReference>
<dbReference type="Proteomes" id="UP000039865">
    <property type="component" value="Unassembled WGS sequence"/>
</dbReference>
<dbReference type="InterPro" id="IPR035985">
    <property type="entry name" value="Ubiquitin-activating_enz"/>
</dbReference>